<protein>
    <submittedName>
        <fullName evidence="2">DUF2058 domain-containing protein</fullName>
    </submittedName>
</protein>
<feature type="compositionally biased region" description="Basic residues" evidence="1">
    <location>
        <begin position="25"/>
        <end position="34"/>
    </location>
</feature>
<dbReference type="EMBL" id="JBHTLR010000019">
    <property type="protein sequence ID" value="MFD1217862.1"/>
    <property type="molecule type" value="Genomic_DNA"/>
</dbReference>
<comment type="caution">
    <text evidence="2">The sequence shown here is derived from an EMBL/GenBank/DDBJ whole genome shotgun (WGS) entry which is preliminary data.</text>
</comment>
<keyword evidence="3" id="KW-1185">Reference proteome</keyword>
<sequence>MASLQDQLLKAGLVDGKKAKQISKEKRKQNKVAKKSGEVQVDEAKQAAEEARAAKVARDRELNAQREAAAQQKAIAAQIKQLIERNKQSKGAKGQDDIAYHFTFEKKVKKIYVSSAVQEHLTAGRLLIVGEGEQFELVPRVIADKIAERNPAMVVQPPENDTIVEEDDPYAGYEIPDDLMW</sequence>
<dbReference type="RefSeq" id="WP_230438975.1">
    <property type="nucleotide sequence ID" value="NZ_CP087715.1"/>
</dbReference>
<dbReference type="Proteomes" id="UP001597264">
    <property type="component" value="Unassembled WGS sequence"/>
</dbReference>
<dbReference type="InterPro" id="IPR018636">
    <property type="entry name" value="DUF2058"/>
</dbReference>
<name>A0ABW3UCD4_9GAMM</name>
<gene>
    <name evidence="2" type="ORF">ACFQ2X_14740</name>
</gene>
<dbReference type="Pfam" id="PF09831">
    <property type="entry name" value="DUF2058"/>
    <property type="match status" value="1"/>
</dbReference>
<proteinExistence type="predicted"/>
<accession>A0ABW3UCD4</accession>
<reference evidence="3" key="1">
    <citation type="journal article" date="2019" name="Int. J. Syst. Evol. Microbiol.">
        <title>The Global Catalogue of Microorganisms (GCM) 10K type strain sequencing project: providing services to taxonomists for standard genome sequencing and annotation.</title>
        <authorList>
            <consortium name="The Broad Institute Genomics Platform"/>
            <consortium name="The Broad Institute Genome Sequencing Center for Infectious Disease"/>
            <person name="Wu L."/>
            <person name="Ma J."/>
        </authorList>
    </citation>
    <scope>NUCLEOTIDE SEQUENCE [LARGE SCALE GENOMIC DNA]</scope>
    <source>
        <strain evidence="3">CCUG 54356</strain>
    </source>
</reference>
<evidence type="ECO:0000256" key="1">
    <source>
        <dbReference type="SAM" id="MobiDB-lite"/>
    </source>
</evidence>
<evidence type="ECO:0000313" key="3">
    <source>
        <dbReference type="Proteomes" id="UP001597264"/>
    </source>
</evidence>
<organism evidence="2 3">
    <name type="scientific">Microbulbifer celer</name>
    <dbReference type="NCBI Taxonomy" id="435905"/>
    <lineage>
        <taxon>Bacteria</taxon>
        <taxon>Pseudomonadati</taxon>
        <taxon>Pseudomonadota</taxon>
        <taxon>Gammaproteobacteria</taxon>
        <taxon>Cellvibrionales</taxon>
        <taxon>Microbulbiferaceae</taxon>
        <taxon>Microbulbifer</taxon>
    </lineage>
</organism>
<feature type="region of interest" description="Disordered" evidence="1">
    <location>
        <begin position="19"/>
        <end position="44"/>
    </location>
</feature>
<evidence type="ECO:0000313" key="2">
    <source>
        <dbReference type="EMBL" id="MFD1217862.1"/>
    </source>
</evidence>